<reference evidence="1" key="1">
    <citation type="journal article" date="2015" name="Nature">
        <title>Complex archaea that bridge the gap between prokaryotes and eukaryotes.</title>
        <authorList>
            <person name="Spang A."/>
            <person name="Saw J.H."/>
            <person name="Jorgensen S.L."/>
            <person name="Zaremba-Niedzwiedzka K."/>
            <person name="Martijn J."/>
            <person name="Lind A.E."/>
            <person name="van Eijk R."/>
            <person name="Schleper C."/>
            <person name="Guy L."/>
            <person name="Ettema T.J."/>
        </authorList>
    </citation>
    <scope>NUCLEOTIDE SEQUENCE</scope>
</reference>
<evidence type="ECO:0000313" key="1">
    <source>
        <dbReference type="EMBL" id="KKL50371.1"/>
    </source>
</evidence>
<comment type="caution">
    <text evidence="1">The sequence shown here is derived from an EMBL/GenBank/DDBJ whole genome shotgun (WGS) entry which is preliminary data.</text>
</comment>
<gene>
    <name evidence="1" type="ORF">LCGC14_2306150</name>
</gene>
<name>A0A0F9D9I1_9ZZZZ</name>
<organism evidence="1">
    <name type="scientific">marine sediment metagenome</name>
    <dbReference type="NCBI Taxonomy" id="412755"/>
    <lineage>
        <taxon>unclassified sequences</taxon>
        <taxon>metagenomes</taxon>
        <taxon>ecological metagenomes</taxon>
    </lineage>
</organism>
<protein>
    <submittedName>
        <fullName evidence="1">Uncharacterized protein</fullName>
    </submittedName>
</protein>
<sequence length="79" mass="8989">MTTKQEYEEIVSYPGKFEQEASYIPYFWDQYLNGGADDSNGDVLSFTVSADDQAIFPELELGQTIKLIENTYGFVIECD</sequence>
<proteinExistence type="predicted"/>
<dbReference type="EMBL" id="LAZR01032624">
    <property type="protein sequence ID" value="KKL50371.1"/>
    <property type="molecule type" value="Genomic_DNA"/>
</dbReference>
<dbReference type="AlphaFoldDB" id="A0A0F9D9I1"/>
<accession>A0A0F9D9I1</accession>